<dbReference type="Pfam" id="PF08271">
    <property type="entry name" value="Zn_Ribbon_TF"/>
    <property type="match status" value="1"/>
</dbReference>
<dbReference type="GO" id="GO:0008270">
    <property type="term" value="F:zinc ion binding"/>
    <property type="evidence" value="ECO:0007669"/>
    <property type="project" value="UniProtKB-KW"/>
</dbReference>
<dbReference type="FunFam" id="1.10.472.170:FF:000001">
    <property type="entry name" value="Transcription initiation factor IIB"/>
    <property type="match status" value="1"/>
</dbReference>
<dbReference type="InterPro" id="IPR013763">
    <property type="entry name" value="Cyclin-like_dom"/>
</dbReference>
<dbReference type="Pfam" id="PF00382">
    <property type="entry name" value="TFIIB"/>
    <property type="match status" value="2"/>
</dbReference>
<dbReference type="GeneID" id="56066778"/>
<dbReference type="Gene3D" id="1.10.472.10">
    <property type="entry name" value="Cyclin-like"/>
    <property type="match status" value="1"/>
</dbReference>
<dbReference type="CDD" id="cd20550">
    <property type="entry name" value="CYCLIN_TFIIB_archaea_like_rpt2"/>
    <property type="match status" value="1"/>
</dbReference>
<keyword evidence="10" id="KW-0396">Initiation factor</keyword>
<dbReference type="PROSITE" id="PS51134">
    <property type="entry name" value="ZF_TFIIB"/>
    <property type="match status" value="1"/>
</dbReference>
<dbReference type="RefSeq" id="WP_179372030.1">
    <property type="nucleotide sequence ID" value="NZ_CP026995.1"/>
</dbReference>
<keyword evidence="3" id="KW-0677">Repeat</keyword>
<evidence type="ECO:0000256" key="6">
    <source>
        <dbReference type="ARBA" id="ARBA00053882"/>
    </source>
</evidence>
<comment type="similarity">
    <text evidence="1">Belongs to the TFIIB family.</text>
</comment>
<evidence type="ECO:0000256" key="7">
    <source>
        <dbReference type="PROSITE-ProRule" id="PRU00469"/>
    </source>
</evidence>
<feature type="domain" description="TFIIB-type" evidence="9">
    <location>
        <begin position="4"/>
        <end position="35"/>
    </location>
</feature>
<dbReference type="PANTHER" id="PTHR11618">
    <property type="entry name" value="TRANSCRIPTION INITIATION FACTOR IIB-RELATED"/>
    <property type="match status" value="1"/>
</dbReference>
<dbReference type="AlphaFoldDB" id="A0A7D5M6B0"/>
<dbReference type="InterPro" id="IPR000812">
    <property type="entry name" value="TFIIB"/>
</dbReference>
<evidence type="ECO:0000256" key="8">
    <source>
        <dbReference type="SAM" id="MobiDB-lite"/>
    </source>
</evidence>
<evidence type="ECO:0000256" key="1">
    <source>
        <dbReference type="ARBA" id="ARBA00010857"/>
    </source>
</evidence>
<evidence type="ECO:0000256" key="5">
    <source>
        <dbReference type="ARBA" id="ARBA00023163"/>
    </source>
</evidence>
<keyword evidence="11" id="KW-1185">Reference proteome</keyword>
<evidence type="ECO:0000256" key="2">
    <source>
        <dbReference type="ARBA" id="ARBA00013932"/>
    </source>
</evidence>
<dbReference type="FunFam" id="1.10.472.10:FF:000023">
    <property type="entry name" value="Transcription initiation factor IIB"/>
    <property type="match status" value="1"/>
</dbReference>
<dbReference type="PANTHER" id="PTHR11618:SF13">
    <property type="entry name" value="TRANSCRIPTION INITIATION FACTOR IIB"/>
    <property type="match status" value="1"/>
</dbReference>
<dbReference type="InterPro" id="IPR023486">
    <property type="entry name" value="TFIIB_CS"/>
</dbReference>
<dbReference type="OrthoDB" id="7429at2157"/>
<accession>A0A7D5M6B0</accession>
<dbReference type="PROSITE" id="PS00782">
    <property type="entry name" value="TFIIB"/>
    <property type="match status" value="2"/>
</dbReference>
<keyword evidence="5" id="KW-0804">Transcription</keyword>
<dbReference type="SUPFAM" id="SSF57783">
    <property type="entry name" value="Zinc beta-ribbon"/>
    <property type="match status" value="1"/>
</dbReference>
<dbReference type="GO" id="GO:0070897">
    <property type="term" value="P:transcription preinitiation complex assembly"/>
    <property type="evidence" value="ECO:0007669"/>
    <property type="project" value="InterPro"/>
</dbReference>
<evidence type="ECO:0000313" key="10">
    <source>
        <dbReference type="EMBL" id="QLH05967.1"/>
    </source>
</evidence>
<keyword evidence="7" id="KW-0863">Zinc-finger</keyword>
<sequence length="303" mass="33886">MSFQEIKCLRCGKNTLVTDVESSEVFCSNCGIVVEEKVNDSRSERRFTDSPTIKSHTGDKTSLTRHDRGLSTMINPFDKDSAGNPLSTSMKSSMTRLRKWDSRSRVKTSNDKNLQQALLELLKMKEKLSLPDAIAEKASYIYRKALEKKLVRGRSISSLIAACLYAACRESETPRTLREVAATIGIKRKEISATYRLIFKELDLKMPVVDSVSCVAKIASNAELSEKTKRYAMKILKNAERQNALAGKHPMGVAASALYLACINLEENRTQKEIADAAGITEVTIRNRCKSLKEVDGIWKKLQ</sequence>
<dbReference type="GO" id="GO:0003743">
    <property type="term" value="F:translation initiation factor activity"/>
    <property type="evidence" value="ECO:0007669"/>
    <property type="project" value="UniProtKB-KW"/>
</dbReference>
<keyword evidence="7" id="KW-0479">Metal-binding</keyword>
<comment type="function">
    <text evidence="6">Stabilizes TBP binding to an archaeal box-A promoter. Also responsible for recruiting RNA polymerase II to the pre-initiation complex (DNA-TBP-TFIIB).</text>
</comment>
<proteinExistence type="inferred from homology"/>
<reference evidence="10 11" key="1">
    <citation type="submission" date="2018-02" db="EMBL/GenBank/DDBJ databases">
        <title>Complete genome of Nitrosopumilus ureaphilus PS0.</title>
        <authorList>
            <person name="Qin W."/>
            <person name="Zheng Y."/>
            <person name="Stahl D.A."/>
        </authorList>
    </citation>
    <scope>NUCLEOTIDE SEQUENCE [LARGE SCALE GENOMIC DNA]</scope>
    <source>
        <strain evidence="10 11">PS0</strain>
    </source>
</reference>
<dbReference type="PRINTS" id="PR00685">
    <property type="entry name" value="TIFACTORIIB"/>
</dbReference>
<dbReference type="Proteomes" id="UP000509478">
    <property type="component" value="Chromosome"/>
</dbReference>
<dbReference type="EMBL" id="CP026995">
    <property type="protein sequence ID" value="QLH05967.1"/>
    <property type="molecule type" value="Genomic_DNA"/>
</dbReference>
<dbReference type="SUPFAM" id="SSF47954">
    <property type="entry name" value="Cyclin-like"/>
    <property type="match status" value="2"/>
</dbReference>
<keyword evidence="10" id="KW-0648">Protein biosynthesis</keyword>
<organism evidence="10 11">
    <name type="scientific">Nitrosopumilus ureiphilus</name>
    <dbReference type="NCBI Taxonomy" id="1470067"/>
    <lineage>
        <taxon>Archaea</taxon>
        <taxon>Nitrososphaerota</taxon>
        <taxon>Nitrososphaeria</taxon>
        <taxon>Nitrosopumilales</taxon>
        <taxon>Nitrosopumilaceae</taxon>
        <taxon>Nitrosopumilus</taxon>
    </lineage>
</organism>
<gene>
    <name evidence="10" type="primary">tfb</name>
    <name evidence="10" type="ORF">C5F50_01905</name>
</gene>
<dbReference type="SMART" id="SM00385">
    <property type="entry name" value="CYCLIN"/>
    <property type="match status" value="2"/>
</dbReference>
<evidence type="ECO:0000313" key="11">
    <source>
        <dbReference type="Proteomes" id="UP000509478"/>
    </source>
</evidence>
<evidence type="ECO:0000256" key="3">
    <source>
        <dbReference type="ARBA" id="ARBA00022737"/>
    </source>
</evidence>
<feature type="region of interest" description="Disordered" evidence="8">
    <location>
        <begin position="41"/>
        <end position="64"/>
    </location>
</feature>
<evidence type="ECO:0000256" key="4">
    <source>
        <dbReference type="ARBA" id="ARBA00023015"/>
    </source>
</evidence>
<protein>
    <recommendedName>
        <fullName evidence="2">Transcription initiation factor IIB</fullName>
    </recommendedName>
</protein>
<keyword evidence="7" id="KW-0862">Zinc</keyword>
<evidence type="ECO:0000259" key="9">
    <source>
        <dbReference type="PROSITE" id="PS51134"/>
    </source>
</evidence>
<dbReference type="GO" id="GO:0097550">
    <property type="term" value="C:transcription preinitiation complex"/>
    <property type="evidence" value="ECO:0007669"/>
    <property type="project" value="TreeGrafter"/>
</dbReference>
<dbReference type="InterPro" id="IPR013150">
    <property type="entry name" value="TFIIB_cyclin"/>
</dbReference>
<dbReference type="InterPro" id="IPR036915">
    <property type="entry name" value="Cyclin-like_sf"/>
</dbReference>
<keyword evidence="4" id="KW-0805">Transcription regulation</keyword>
<dbReference type="Gene3D" id="1.10.472.170">
    <property type="match status" value="1"/>
</dbReference>
<dbReference type="GO" id="GO:0017025">
    <property type="term" value="F:TBP-class protein binding"/>
    <property type="evidence" value="ECO:0007669"/>
    <property type="project" value="InterPro"/>
</dbReference>
<dbReference type="KEGG" id="nue:C5F50_01905"/>
<dbReference type="InterPro" id="IPR013137">
    <property type="entry name" value="Znf_TFIIB"/>
</dbReference>
<name>A0A7D5M6B0_9ARCH</name>